<name>A0AAV4PB81_9ARAC</name>
<dbReference type="EMBL" id="BPLQ01002538">
    <property type="protein sequence ID" value="GIX93728.1"/>
    <property type="molecule type" value="Genomic_DNA"/>
</dbReference>
<evidence type="ECO:0000313" key="2">
    <source>
        <dbReference type="EMBL" id="GIX93728.1"/>
    </source>
</evidence>
<proteinExistence type="predicted"/>
<accession>A0AAV4PB81</accession>
<feature type="compositionally biased region" description="Basic and acidic residues" evidence="1">
    <location>
        <begin position="1"/>
        <end position="10"/>
    </location>
</feature>
<comment type="caution">
    <text evidence="2">The sequence shown here is derived from an EMBL/GenBank/DDBJ whole genome shotgun (WGS) entry which is preliminary data.</text>
</comment>
<evidence type="ECO:0000313" key="3">
    <source>
        <dbReference type="Proteomes" id="UP001054837"/>
    </source>
</evidence>
<feature type="region of interest" description="Disordered" evidence="1">
    <location>
        <begin position="1"/>
        <end position="32"/>
    </location>
</feature>
<dbReference type="Proteomes" id="UP001054837">
    <property type="component" value="Unassembled WGS sequence"/>
</dbReference>
<reference evidence="2 3" key="1">
    <citation type="submission" date="2021-06" db="EMBL/GenBank/DDBJ databases">
        <title>Caerostris darwini draft genome.</title>
        <authorList>
            <person name="Kono N."/>
            <person name="Arakawa K."/>
        </authorList>
    </citation>
    <scope>NUCLEOTIDE SEQUENCE [LARGE SCALE GENOMIC DNA]</scope>
</reference>
<sequence>MNHPPSHDLEGEGGSCWGGERPNDNSLSPPVSFVRWGRGSLEIRSRAPTDESNKRGLGVENMERDDRGCVQLLFPESDRNKEHLGNCDPRILKQRIQLGDAKSKQAAALELHSPAMRERLLNLAPRWPPDERSRAFTQTESGELIVGKRFRNRAKFVALSAYRNRCLQL</sequence>
<dbReference type="AlphaFoldDB" id="A0AAV4PB81"/>
<keyword evidence="3" id="KW-1185">Reference proteome</keyword>
<protein>
    <submittedName>
        <fullName evidence="2">Uncharacterized protein</fullName>
    </submittedName>
</protein>
<evidence type="ECO:0000256" key="1">
    <source>
        <dbReference type="SAM" id="MobiDB-lite"/>
    </source>
</evidence>
<gene>
    <name evidence="2" type="ORF">CDAR_216391</name>
</gene>
<organism evidence="2 3">
    <name type="scientific">Caerostris darwini</name>
    <dbReference type="NCBI Taxonomy" id="1538125"/>
    <lineage>
        <taxon>Eukaryota</taxon>
        <taxon>Metazoa</taxon>
        <taxon>Ecdysozoa</taxon>
        <taxon>Arthropoda</taxon>
        <taxon>Chelicerata</taxon>
        <taxon>Arachnida</taxon>
        <taxon>Araneae</taxon>
        <taxon>Araneomorphae</taxon>
        <taxon>Entelegynae</taxon>
        <taxon>Araneoidea</taxon>
        <taxon>Araneidae</taxon>
        <taxon>Caerostris</taxon>
    </lineage>
</organism>